<dbReference type="Gene3D" id="1.20.930.20">
    <property type="entry name" value="Adaptor protein Cbl, N-terminal domain"/>
    <property type="match status" value="1"/>
</dbReference>
<evidence type="ECO:0000256" key="1">
    <source>
        <dbReference type="SAM" id="Coils"/>
    </source>
</evidence>
<evidence type="ECO:0000313" key="4">
    <source>
        <dbReference type="Proteomes" id="UP000559256"/>
    </source>
</evidence>
<name>A0A8H5GP17_9AGAR</name>
<dbReference type="OrthoDB" id="1534087at2759"/>
<dbReference type="SUPFAM" id="SSF52540">
    <property type="entry name" value="P-loop containing nucleoside triphosphate hydrolases"/>
    <property type="match status" value="1"/>
</dbReference>
<dbReference type="InterPro" id="IPR011990">
    <property type="entry name" value="TPR-like_helical_dom_sf"/>
</dbReference>
<dbReference type="CDD" id="cd21037">
    <property type="entry name" value="MLKL_NTD"/>
    <property type="match status" value="1"/>
</dbReference>
<dbReference type="InterPro" id="IPR049052">
    <property type="entry name" value="nSTAND1"/>
</dbReference>
<keyword evidence="4" id="KW-1185">Reference proteome</keyword>
<dbReference type="AlphaFoldDB" id="A0A8H5GP17"/>
<evidence type="ECO:0000259" key="2">
    <source>
        <dbReference type="Pfam" id="PF20703"/>
    </source>
</evidence>
<gene>
    <name evidence="3" type="ORF">D9758_002302</name>
</gene>
<evidence type="ECO:0000313" key="3">
    <source>
        <dbReference type="EMBL" id="KAF5368643.1"/>
    </source>
</evidence>
<dbReference type="SUPFAM" id="SSF48452">
    <property type="entry name" value="TPR-like"/>
    <property type="match status" value="1"/>
</dbReference>
<dbReference type="InterPro" id="IPR036537">
    <property type="entry name" value="Adaptor_Cbl_N_dom_sf"/>
</dbReference>
<accession>A0A8H5GP17</accession>
<reference evidence="3 4" key="1">
    <citation type="journal article" date="2020" name="ISME J.">
        <title>Uncovering the hidden diversity of litter-decomposition mechanisms in mushroom-forming fungi.</title>
        <authorList>
            <person name="Floudas D."/>
            <person name="Bentzer J."/>
            <person name="Ahren D."/>
            <person name="Johansson T."/>
            <person name="Persson P."/>
            <person name="Tunlid A."/>
        </authorList>
    </citation>
    <scope>NUCLEOTIDE SEQUENCE [LARGE SCALE GENOMIC DNA]</scope>
    <source>
        <strain evidence="3 4">CBS 291.85</strain>
    </source>
</reference>
<keyword evidence="1" id="KW-0175">Coiled coil</keyword>
<feature type="coiled-coil region" evidence="1">
    <location>
        <begin position="74"/>
        <end position="142"/>
    </location>
</feature>
<sequence>MSSLCGCWPSKPKLSREEDHVGKVSPVVQRRKTDIGKPSNSGMAADTILSALDIVSESIPLPAVSVAVKAAIRLIELCQQVQDSLEQADELRERIRGLSLVLVQGLSGKPVEEITDNLKRDIEQLQGDLQYIEEKLTEISNQHRLLLVLFKNANEEAVKKCLKKLDGSLHNFALSRQVHNAAVLKKLENDIEAYYRTLQATLENTEEMMRDIKEIKTMLQNFNPEFRQEIQSTTRKPHPPSRSHIFYGRDEVLNRLATRLVPAMCETGSKVLLALLGPGGIGKTSAALAVMEHDVVQERYGGESNQFWVGCAKATSATLLLDILYDSLCINKKTGQTLEDILAELRPPSSKPEQQPYRLLLLDNFETPWNADEGQVEHILRNLADIPRLSIFITMRANQPPTDQKWEVELLKPVDVEASAKIYTKIYPDTSEEQLFELLDAIGHLPLAVTLLANYARTSQTTPVELLRNWRRDGPDILSMSDDDEDNVMHKSIKLSLDNPPMKKSIHAMKVLTLLAFFPTPVSRVDLEKYWVPEGINQSKALHVLSKTALVELTESTAFVIPVIRSYILRHTPDRDFVAATRVRIHRVCCSLIADHGSSPGDPTYLDDKQFLSSQEVNLQSVLLDATSESSTDVSPEILQALLTLSWHQRYTRPRSDLIEHTLSVSKRMKNAKYEAESLVCSAEMCRALCEFNVAIERVSRARGLFNALGDRNSVARCFLKLIEYDLCKPTASQDSLENFLCLVEEARIAYGADDPFGQALCDLWHGQIYNHHGMLLEAHPMLERARAKFEELGRRLELERCLSALALSYRHLYLQQPELVPNSLAIALHLTNQALELSIQCGRGDYQSHNLHCLAITLKYGRLYDEALGRALEFLTLAKLLGDALGVGDALKEIGDILSQIGDWINAEIALQKALVAYEGIPASLLKDYQIRNCRILLYQVERTLNDMESMLPSR</sequence>
<dbReference type="GO" id="GO:0007166">
    <property type="term" value="P:cell surface receptor signaling pathway"/>
    <property type="evidence" value="ECO:0007669"/>
    <property type="project" value="InterPro"/>
</dbReference>
<comment type="caution">
    <text evidence="3">The sequence shown here is derived from an EMBL/GenBank/DDBJ whole genome shotgun (WGS) entry which is preliminary data.</text>
</comment>
<protein>
    <recommendedName>
        <fullName evidence="2">Novel STAND NTPase 1 domain-containing protein</fullName>
    </recommendedName>
</protein>
<dbReference type="Proteomes" id="UP000559256">
    <property type="component" value="Unassembled WGS sequence"/>
</dbReference>
<dbReference type="PANTHER" id="PTHR47691:SF3">
    <property type="entry name" value="HTH-TYPE TRANSCRIPTIONAL REGULATOR RV0890C-RELATED"/>
    <property type="match status" value="1"/>
</dbReference>
<dbReference type="EMBL" id="JAACJM010000015">
    <property type="protein sequence ID" value="KAF5368643.1"/>
    <property type="molecule type" value="Genomic_DNA"/>
</dbReference>
<dbReference type="PANTHER" id="PTHR47691">
    <property type="entry name" value="REGULATOR-RELATED"/>
    <property type="match status" value="1"/>
</dbReference>
<feature type="domain" description="Novel STAND NTPase 1" evidence="2">
    <location>
        <begin position="241"/>
        <end position="398"/>
    </location>
</feature>
<feature type="coiled-coil region" evidence="1">
    <location>
        <begin position="184"/>
        <end position="215"/>
    </location>
</feature>
<dbReference type="InterPro" id="IPR027417">
    <property type="entry name" value="P-loop_NTPase"/>
</dbReference>
<dbReference type="InterPro" id="IPR059179">
    <property type="entry name" value="MLKL-like_MCAfunc"/>
</dbReference>
<dbReference type="Gene3D" id="1.25.40.10">
    <property type="entry name" value="Tetratricopeptide repeat domain"/>
    <property type="match status" value="1"/>
</dbReference>
<dbReference type="Gene3D" id="3.40.50.300">
    <property type="entry name" value="P-loop containing nucleotide triphosphate hydrolases"/>
    <property type="match status" value="1"/>
</dbReference>
<dbReference type="Pfam" id="PF20703">
    <property type="entry name" value="nSTAND1"/>
    <property type="match status" value="1"/>
</dbReference>
<proteinExistence type="predicted"/>
<organism evidence="3 4">
    <name type="scientific">Tetrapyrgos nigripes</name>
    <dbReference type="NCBI Taxonomy" id="182062"/>
    <lineage>
        <taxon>Eukaryota</taxon>
        <taxon>Fungi</taxon>
        <taxon>Dikarya</taxon>
        <taxon>Basidiomycota</taxon>
        <taxon>Agaricomycotina</taxon>
        <taxon>Agaricomycetes</taxon>
        <taxon>Agaricomycetidae</taxon>
        <taxon>Agaricales</taxon>
        <taxon>Marasmiineae</taxon>
        <taxon>Marasmiaceae</taxon>
        <taxon>Tetrapyrgos</taxon>
    </lineage>
</organism>